<feature type="compositionally biased region" description="Basic and acidic residues" evidence="1">
    <location>
        <begin position="1"/>
        <end position="31"/>
    </location>
</feature>
<keyword evidence="4" id="KW-1185">Reference proteome</keyword>
<keyword evidence="2" id="KW-1133">Transmembrane helix</keyword>
<dbReference type="RefSeq" id="WP_378236576.1">
    <property type="nucleotide sequence ID" value="NZ_JBHRWK010000002.1"/>
</dbReference>
<feature type="transmembrane region" description="Helical" evidence="2">
    <location>
        <begin position="56"/>
        <end position="75"/>
    </location>
</feature>
<feature type="region of interest" description="Disordered" evidence="1">
    <location>
        <begin position="1"/>
        <end position="46"/>
    </location>
</feature>
<dbReference type="EMBL" id="JBHRWK010000002">
    <property type="protein sequence ID" value="MFC3447921.1"/>
    <property type="molecule type" value="Genomic_DNA"/>
</dbReference>
<evidence type="ECO:0000313" key="3">
    <source>
        <dbReference type="EMBL" id="MFC3447921.1"/>
    </source>
</evidence>
<accession>A0ABV7NNG5</accession>
<dbReference type="Proteomes" id="UP001595645">
    <property type="component" value="Unassembled WGS sequence"/>
</dbReference>
<feature type="region of interest" description="Disordered" evidence="1">
    <location>
        <begin position="299"/>
        <end position="328"/>
    </location>
</feature>
<keyword evidence="2" id="KW-0472">Membrane</keyword>
<comment type="caution">
    <text evidence="3">The sequence shown here is derived from an EMBL/GenBank/DDBJ whole genome shotgun (WGS) entry which is preliminary data.</text>
</comment>
<gene>
    <name evidence="3" type="ORF">ACFOSH_00630</name>
</gene>
<proteinExistence type="predicted"/>
<name>A0ABV7NNG5_9PSEU</name>
<organism evidence="3 4">
    <name type="scientific">Amycolatopsis speibonae</name>
    <dbReference type="NCBI Taxonomy" id="1450224"/>
    <lineage>
        <taxon>Bacteria</taxon>
        <taxon>Bacillati</taxon>
        <taxon>Actinomycetota</taxon>
        <taxon>Actinomycetes</taxon>
        <taxon>Pseudonocardiales</taxon>
        <taxon>Pseudonocardiaceae</taxon>
        <taxon>Amycolatopsis</taxon>
    </lineage>
</organism>
<keyword evidence="2" id="KW-0812">Transmembrane</keyword>
<feature type="compositionally biased region" description="Basic residues" evidence="1">
    <location>
        <begin position="32"/>
        <end position="46"/>
    </location>
</feature>
<evidence type="ECO:0000313" key="4">
    <source>
        <dbReference type="Proteomes" id="UP001595645"/>
    </source>
</evidence>
<protein>
    <submittedName>
        <fullName evidence="3">Uncharacterized protein</fullName>
    </submittedName>
</protein>
<reference evidence="4" key="1">
    <citation type="journal article" date="2019" name="Int. J. Syst. Evol. Microbiol.">
        <title>The Global Catalogue of Microorganisms (GCM) 10K type strain sequencing project: providing services to taxonomists for standard genome sequencing and annotation.</title>
        <authorList>
            <consortium name="The Broad Institute Genomics Platform"/>
            <consortium name="The Broad Institute Genome Sequencing Center for Infectious Disease"/>
            <person name="Wu L."/>
            <person name="Ma J."/>
        </authorList>
    </citation>
    <scope>NUCLEOTIDE SEQUENCE [LARGE SCALE GENOMIC DNA]</scope>
    <source>
        <strain evidence="4">CGMCC 4.7676</strain>
    </source>
</reference>
<sequence length="328" mass="35710">MEDSRLETHPDLMDPDWRKRAERDARLGAKKELKRRRKQAPRRRLRRGFQMTRGRVLALFLVSTVVVLVAATIVVQQMRGRAETAQPPKVAPILTSVDLDRPFDRTPAADWREGLAGITVPPGQDIGDFTAMEVDAAYRKVTEAIAAAKLGPRTLRDGNGSEVLALLAPNERTRLEPMLTGPLTVEKGNYLTLIGPNRLLPARPRMTGSLTAKAGRGGELIVHASYATAYAFDAGSGEARSPVDIVPFVRDEQDYVLRKAPPFAKADAGLGFGDGASYKSRMACDAIKTGVLAPQYADKDRPVVGVPPVDETSTYDPTKPLPSRDTCG</sequence>
<evidence type="ECO:0000256" key="1">
    <source>
        <dbReference type="SAM" id="MobiDB-lite"/>
    </source>
</evidence>
<evidence type="ECO:0000256" key="2">
    <source>
        <dbReference type="SAM" id="Phobius"/>
    </source>
</evidence>